<feature type="region of interest" description="Disordered" evidence="2">
    <location>
        <begin position="330"/>
        <end position="426"/>
    </location>
</feature>
<evidence type="ECO:0000256" key="2">
    <source>
        <dbReference type="SAM" id="MobiDB-lite"/>
    </source>
</evidence>
<protein>
    <submittedName>
        <fullName evidence="4">PPE family protein</fullName>
    </submittedName>
</protein>
<dbReference type="InterPro" id="IPR038332">
    <property type="entry name" value="PPE_sf"/>
</dbReference>
<name>A0A2S6GRR5_9PSEU</name>
<feature type="compositionally biased region" description="Polar residues" evidence="2">
    <location>
        <begin position="196"/>
        <end position="208"/>
    </location>
</feature>
<feature type="compositionally biased region" description="Polar residues" evidence="2">
    <location>
        <begin position="94"/>
        <end position="117"/>
    </location>
</feature>
<keyword evidence="5" id="KW-1185">Reference proteome</keyword>
<dbReference type="SUPFAM" id="SSF140459">
    <property type="entry name" value="PE/PPE dimer-like"/>
    <property type="match status" value="1"/>
</dbReference>
<proteinExistence type="inferred from homology"/>
<sequence>MAGDNGLGNLRFAGYGYPALADQLDRLREGPGSESLHLAATALQRIAEELANTDRTLRQQLAAIGVYWEGEASEGGQEATKQAGVYAADAAPTVTDSSNSATAQGEIYSGTSGSAPQGSELRGATQKTVWDQGMGFLGHTTDHAAEVERTREAHQRAVAAMNDYARNSGSLVTGVQSLPVPPKLNLSQGVAGGSGMTSPQGVTSSQAAYTPGGAPGGFNGSAPVTTGPGGQAGPFTGLNPGTPGFNPGAPGEGFPPGGNPGNPGNPLSPGSGRVSGVGPIVPGINGMPSSGPFGPGLRPGFPGPLMGEIATAAGIAGAGGAGAAAGATAEKDQVVRGGKGSPGGADAAKRALSAAALPEEEARAARNAERLGGRSGRPSSSLMQPATGSGSRGEDDDEHVRKYGVDSDDVFGDDRLVIPSVLGEDD</sequence>
<organism evidence="4 5">
    <name type="scientific">Actinokineospora auranticolor</name>
    <dbReference type="NCBI Taxonomy" id="155976"/>
    <lineage>
        <taxon>Bacteria</taxon>
        <taxon>Bacillati</taxon>
        <taxon>Actinomycetota</taxon>
        <taxon>Actinomycetes</taxon>
        <taxon>Pseudonocardiales</taxon>
        <taxon>Pseudonocardiaceae</taxon>
        <taxon>Actinokineospora</taxon>
    </lineage>
</organism>
<evidence type="ECO:0000256" key="1">
    <source>
        <dbReference type="ARBA" id="ARBA00010652"/>
    </source>
</evidence>
<dbReference type="Proteomes" id="UP000239203">
    <property type="component" value="Unassembled WGS sequence"/>
</dbReference>
<reference evidence="4 5" key="1">
    <citation type="submission" date="2018-02" db="EMBL/GenBank/DDBJ databases">
        <title>Genomic Encyclopedia of Archaeal and Bacterial Type Strains, Phase II (KMG-II): from individual species to whole genera.</title>
        <authorList>
            <person name="Goeker M."/>
        </authorList>
    </citation>
    <scope>NUCLEOTIDE SEQUENCE [LARGE SCALE GENOMIC DNA]</scope>
    <source>
        <strain evidence="4 5">YU 961-1</strain>
    </source>
</reference>
<dbReference type="Pfam" id="PF00823">
    <property type="entry name" value="PPE"/>
    <property type="match status" value="1"/>
</dbReference>
<evidence type="ECO:0000259" key="3">
    <source>
        <dbReference type="Pfam" id="PF00823"/>
    </source>
</evidence>
<dbReference type="RefSeq" id="WP_104479180.1">
    <property type="nucleotide sequence ID" value="NZ_CP154825.1"/>
</dbReference>
<accession>A0A2S6GRR5</accession>
<feature type="compositionally biased region" description="Gly residues" evidence="2">
    <location>
        <begin position="250"/>
        <end position="261"/>
    </location>
</feature>
<gene>
    <name evidence="4" type="ORF">CLV40_106117</name>
</gene>
<dbReference type="AlphaFoldDB" id="A0A2S6GRR5"/>
<evidence type="ECO:0000313" key="5">
    <source>
        <dbReference type="Proteomes" id="UP000239203"/>
    </source>
</evidence>
<feature type="region of interest" description="Disordered" evidence="2">
    <location>
        <begin position="189"/>
        <end position="299"/>
    </location>
</feature>
<dbReference type="InterPro" id="IPR000030">
    <property type="entry name" value="PPE_dom"/>
</dbReference>
<feature type="compositionally biased region" description="Low complexity" evidence="2">
    <location>
        <begin position="262"/>
        <end position="299"/>
    </location>
</feature>
<feature type="domain" description="PPE" evidence="3">
    <location>
        <begin position="26"/>
        <end position="169"/>
    </location>
</feature>
<comment type="caution">
    <text evidence="4">The sequence shown here is derived from an EMBL/GenBank/DDBJ whole genome shotgun (WGS) entry which is preliminary data.</text>
</comment>
<dbReference type="EMBL" id="PTIX01000006">
    <property type="protein sequence ID" value="PPK67886.1"/>
    <property type="molecule type" value="Genomic_DNA"/>
</dbReference>
<evidence type="ECO:0000313" key="4">
    <source>
        <dbReference type="EMBL" id="PPK67886.1"/>
    </source>
</evidence>
<feature type="compositionally biased region" description="Basic and acidic residues" evidence="2">
    <location>
        <begin position="360"/>
        <end position="372"/>
    </location>
</feature>
<dbReference type="OrthoDB" id="3695206at2"/>
<dbReference type="Gene3D" id="1.20.1260.20">
    <property type="entry name" value="PPE superfamily"/>
    <property type="match status" value="1"/>
</dbReference>
<feature type="region of interest" description="Disordered" evidence="2">
    <location>
        <begin position="91"/>
        <end position="123"/>
    </location>
</feature>
<comment type="similarity">
    <text evidence="1">Belongs to the mycobacterial PPE family.</text>
</comment>